<dbReference type="PROSITE" id="PS50071">
    <property type="entry name" value="HOMEOBOX_2"/>
    <property type="match status" value="1"/>
</dbReference>
<evidence type="ECO:0000313" key="8">
    <source>
        <dbReference type="Proteomes" id="UP001166286"/>
    </source>
</evidence>
<name>A0AA39V806_9LECA</name>
<keyword evidence="2 4" id="KW-0371">Homeobox</keyword>
<accession>A0AA39V806</accession>
<evidence type="ECO:0000256" key="1">
    <source>
        <dbReference type="ARBA" id="ARBA00023125"/>
    </source>
</evidence>
<dbReference type="Proteomes" id="UP001166286">
    <property type="component" value="Unassembled WGS sequence"/>
</dbReference>
<dbReference type="SMART" id="SM00389">
    <property type="entry name" value="HOX"/>
    <property type="match status" value="1"/>
</dbReference>
<dbReference type="GO" id="GO:0005634">
    <property type="term" value="C:nucleus"/>
    <property type="evidence" value="ECO:0007669"/>
    <property type="project" value="UniProtKB-SubCell"/>
</dbReference>
<proteinExistence type="predicted"/>
<dbReference type="SUPFAM" id="SSF46689">
    <property type="entry name" value="Homeodomain-like"/>
    <property type="match status" value="1"/>
</dbReference>
<feature type="DNA-binding region" description="Homeobox" evidence="4">
    <location>
        <begin position="289"/>
        <end position="351"/>
    </location>
</feature>
<feature type="domain" description="Homeobox" evidence="6">
    <location>
        <begin position="287"/>
        <end position="350"/>
    </location>
</feature>
<organism evidence="7 8">
    <name type="scientific">Cladonia borealis</name>
    <dbReference type="NCBI Taxonomy" id="184061"/>
    <lineage>
        <taxon>Eukaryota</taxon>
        <taxon>Fungi</taxon>
        <taxon>Dikarya</taxon>
        <taxon>Ascomycota</taxon>
        <taxon>Pezizomycotina</taxon>
        <taxon>Lecanoromycetes</taxon>
        <taxon>OSLEUM clade</taxon>
        <taxon>Lecanoromycetidae</taxon>
        <taxon>Lecanorales</taxon>
        <taxon>Lecanorineae</taxon>
        <taxon>Cladoniaceae</taxon>
        <taxon>Cladonia</taxon>
    </lineage>
</organism>
<comment type="caution">
    <text evidence="7">The sequence shown here is derived from an EMBL/GenBank/DDBJ whole genome shotgun (WGS) entry which is preliminary data.</text>
</comment>
<dbReference type="GO" id="GO:0006355">
    <property type="term" value="P:regulation of DNA-templated transcription"/>
    <property type="evidence" value="ECO:0007669"/>
    <property type="project" value="InterPro"/>
</dbReference>
<keyword evidence="8" id="KW-1185">Reference proteome</keyword>
<feature type="compositionally biased region" description="Polar residues" evidence="5">
    <location>
        <begin position="96"/>
        <end position="105"/>
    </location>
</feature>
<evidence type="ECO:0000256" key="4">
    <source>
        <dbReference type="PROSITE-ProRule" id="PRU00108"/>
    </source>
</evidence>
<dbReference type="Gene3D" id="1.10.10.60">
    <property type="entry name" value="Homeodomain-like"/>
    <property type="match status" value="1"/>
</dbReference>
<dbReference type="Pfam" id="PF05920">
    <property type="entry name" value="Homeobox_KN"/>
    <property type="match status" value="1"/>
</dbReference>
<protein>
    <recommendedName>
        <fullName evidence="6">Homeobox domain-containing protein</fullName>
    </recommendedName>
</protein>
<feature type="compositionally biased region" description="Low complexity" evidence="5">
    <location>
        <begin position="133"/>
        <end position="153"/>
    </location>
</feature>
<evidence type="ECO:0000256" key="2">
    <source>
        <dbReference type="ARBA" id="ARBA00023155"/>
    </source>
</evidence>
<keyword evidence="1 4" id="KW-0238">DNA-binding</keyword>
<comment type="subcellular location">
    <subcellularLocation>
        <location evidence="4">Nucleus</location>
    </subcellularLocation>
</comment>
<dbReference type="AlphaFoldDB" id="A0AA39V806"/>
<dbReference type="EMBL" id="JAFEKC020000013">
    <property type="protein sequence ID" value="KAK0511380.1"/>
    <property type="molecule type" value="Genomic_DNA"/>
</dbReference>
<feature type="region of interest" description="Disordered" evidence="5">
    <location>
        <begin position="1"/>
        <end position="240"/>
    </location>
</feature>
<gene>
    <name evidence="7" type="ORF">JMJ35_005953</name>
</gene>
<feature type="compositionally biased region" description="Basic and acidic residues" evidence="5">
    <location>
        <begin position="110"/>
        <end position="124"/>
    </location>
</feature>
<reference evidence="7" key="1">
    <citation type="submission" date="2023-03" db="EMBL/GenBank/DDBJ databases">
        <title>Complete genome of Cladonia borealis.</title>
        <authorList>
            <person name="Park H."/>
        </authorList>
    </citation>
    <scope>NUCLEOTIDE SEQUENCE</scope>
    <source>
        <strain evidence="7">ANT050790</strain>
    </source>
</reference>
<dbReference type="CDD" id="cd00086">
    <property type="entry name" value="homeodomain"/>
    <property type="match status" value="1"/>
</dbReference>
<dbReference type="InterPro" id="IPR001356">
    <property type="entry name" value="HD"/>
</dbReference>
<evidence type="ECO:0000259" key="6">
    <source>
        <dbReference type="PROSITE" id="PS50071"/>
    </source>
</evidence>
<dbReference type="InterPro" id="IPR008422">
    <property type="entry name" value="KN_HD"/>
</dbReference>
<dbReference type="InterPro" id="IPR009057">
    <property type="entry name" value="Homeodomain-like_sf"/>
</dbReference>
<keyword evidence="3 4" id="KW-0539">Nucleus</keyword>
<dbReference type="PANTHER" id="PTHR11850">
    <property type="entry name" value="HOMEOBOX PROTEIN TRANSCRIPTION FACTORS"/>
    <property type="match status" value="1"/>
</dbReference>
<sequence length="373" mass="41356">MPTAMPYMDSPSRERKRREREVSLSPRPPGHPAGRQDNRLPSIRTILPDIPHHSTDQGLSQLRSPLRTDPAGPTRSTTLPAHLSPPPASRRPQISPDYQNGANRNSSYSLDDRSPRRSSLEKAPSHQLPIHSGPPNSRSSYSPSGSGPAPVSPYANQPESRRAYPSTVPNSRVRTPDPLPYPGGSALSTSLPPPPMPYRNGVNSHAPYKAERDHGSAGYGDAYYENSRNRTVPPYPTASAPPYNSIQPGYPLPPSGSAYFATPPVHQYQNGYAHGPMQFEPEDMGNQMPRRRRGNLPRDTTDMLKQWFADHLAHPYPTEDEKQMLCRRTGLAMTQISNWFINARRRRIPELVNQAQAETRLRENSGDSAGSSD</sequence>
<dbReference type="GO" id="GO:0003677">
    <property type="term" value="F:DNA binding"/>
    <property type="evidence" value="ECO:0007669"/>
    <property type="project" value="UniProtKB-UniRule"/>
</dbReference>
<dbReference type="InterPro" id="IPR050224">
    <property type="entry name" value="TALE_homeobox"/>
</dbReference>
<evidence type="ECO:0000256" key="5">
    <source>
        <dbReference type="SAM" id="MobiDB-lite"/>
    </source>
</evidence>
<evidence type="ECO:0000256" key="3">
    <source>
        <dbReference type="ARBA" id="ARBA00023242"/>
    </source>
</evidence>
<evidence type="ECO:0000313" key="7">
    <source>
        <dbReference type="EMBL" id="KAK0511380.1"/>
    </source>
</evidence>